<evidence type="ECO:0000313" key="8">
    <source>
        <dbReference type="Proteomes" id="UP000287022"/>
    </source>
</evidence>
<keyword evidence="2" id="KW-0812">Transmembrane</keyword>
<evidence type="ECO:0000259" key="6">
    <source>
        <dbReference type="PROSITE" id="PS52015"/>
    </source>
</evidence>
<dbReference type="GO" id="GO:0055085">
    <property type="term" value="P:transmembrane transport"/>
    <property type="evidence" value="ECO:0007669"/>
    <property type="project" value="InterPro"/>
</dbReference>
<comment type="subcellular location">
    <subcellularLocation>
        <location evidence="1">Membrane</location>
        <topology evidence="1">Single-pass membrane protein</topology>
    </subcellularLocation>
</comment>
<sequence>MRQLFVIGLGLCALLFSNSVYSEEASAAQQRFQSSYQAYLTARQTPTTPTDELQQVAREAWQAGQDYFGENDINTATLLMNYLLSLAPETLQQEQYQQLTAQMITVFRSAYGEDAYEVVAPLLIGVRSVAGKDSAATKGYVQEAETILNQYVNEQPERVIGMRVLFATELLNHGLSEKSRWQKLYQLSAERLGDTHLHTLTAAYNIASHDEADNNHTSAMSTLRRIVNLPESDAPEMLKLRIAAHTSLARIHSKRKEDKEAALHAQSVSRLSVNLGEAKHEPTVIYRTSPSYPTEELQNDKGGAVLLSFAVNEDGGVSDIEVVEQTSEYFGIAAKEALAMWRYAPGFVNGEFVRADGLKVQLDFSIEKQSGKRPIFF</sequence>
<dbReference type="PROSITE" id="PS52015">
    <property type="entry name" value="TONB_CTD"/>
    <property type="match status" value="1"/>
</dbReference>
<feature type="signal peptide" evidence="5">
    <location>
        <begin position="1"/>
        <end position="22"/>
    </location>
</feature>
<dbReference type="NCBIfam" id="TIGR01352">
    <property type="entry name" value="tonB_Cterm"/>
    <property type="match status" value="1"/>
</dbReference>
<evidence type="ECO:0000256" key="2">
    <source>
        <dbReference type="ARBA" id="ARBA00022692"/>
    </source>
</evidence>
<dbReference type="InterPro" id="IPR037682">
    <property type="entry name" value="TonB_C"/>
</dbReference>
<dbReference type="GO" id="GO:0016020">
    <property type="term" value="C:membrane"/>
    <property type="evidence" value="ECO:0007669"/>
    <property type="project" value="UniProtKB-SubCell"/>
</dbReference>
<dbReference type="Gene3D" id="3.30.1150.10">
    <property type="match status" value="1"/>
</dbReference>
<accession>A0A432Z3M5</accession>
<dbReference type="InterPro" id="IPR006260">
    <property type="entry name" value="TonB/TolA_C"/>
</dbReference>
<dbReference type="Proteomes" id="UP000287022">
    <property type="component" value="Unassembled WGS sequence"/>
</dbReference>
<evidence type="ECO:0000256" key="5">
    <source>
        <dbReference type="SAM" id="SignalP"/>
    </source>
</evidence>
<dbReference type="RefSeq" id="WP_026860334.1">
    <property type="nucleotide sequence ID" value="NZ_PIQE01000002.1"/>
</dbReference>
<organism evidence="7 8">
    <name type="scientific">Pseudidiomarina sediminum</name>
    <dbReference type="NCBI Taxonomy" id="431675"/>
    <lineage>
        <taxon>Bacteria</taxon>
        <taxon>Pseudomonadati</taxon>
        <taxon>Pseudomonadota</taxon>
        <taxon>Gammaproteobacteria</taxon>
        <taxon>Alteromonadales</taxon>
        <taxon>Idiomarinaceae</taxon>
        <taxon>Pseudidiomarina</taxon>
    </lineage>
</organism>
<protein>
    <recommendedName>
        <fullName evidence="6">TonB C-terminal domain-containing protein</fullName>
    </recommendedName>
</protein>
<keyword evidence="5" id="KW-0732">Signal</keyword>
<keyword evidence="4" id="KW-0472">Membrane</keyword>
<feature type="chain" id="PRO_5019449774" description="TonB C-terminal domain-containing protein" evidence="5">
    <location>
        <begin position="23"/>
        <end position="377"/>
    </location>
</feature>
<feature type="domain" description="TonB C-terminal" evidence="6">
    <location>
        <begin position="277"/>
        <end position="373"/>
    </location>
</feature>
<name>A0A432Z3M5_9GAMM</name>
<dbReference type="SUPFAM" id="SSF74653">
    <property type="entry name" value="TolA/TonB C-terminal domain"/>
    <property type="match status" value="1"/>
</dbReference>
<evidence type="ECO:0000256" key="4">
    <source>
        <dbReference type="ARBA" id="ARBA00023136"/>
    </source>
</evidence>
<dbReference type="Pfam" id="PF03544">
    <property type="entry name" value="TonB_C"/>
    <property type="match status" value="1"/>
</dbReference>
<comment type="caution">
    <text evidence="7">The sequence shown here is derived from an EMBL/GenBank/DDBJ whole genome shotgun (WGS) entry which is preliminary data.</text>
</comment>
<dbReference type="AlphaFoldDB" id="A0A432Z3M5"/>
<dbReference type="STRING" id="1122124.GCA_000423165_01561"/>
<proteinExistence type="predicted"/>
<gene>
    <name evidence="7" type="ORF">CWI80_07940</name>
</gene>
<reference evidence="8" key="1">
    <citation type="journal article" date="2018" name="Front. Microbiol.">
        <title>Genome-Based Analysis Reveals the Taxonomy and Diversity of the Family Idiomarinaceae.</title>
        <authorList>
            <person name="Liu Y."/>
            <person name="Lai Q."/>
            <person name="Shao Z."/>
        </authorList>
    </citation>
    <scope>NUCLEOTIDE SEQUENCE [LARGE SCALE GENOMIC DNA]</scope>
    <source>
        <strain evidence="8">c121</strain>
    </source>
</reference>
<dbReference type="EMBL" id="PIQE01000002">
    <property type="protein sequence ID" value="RUO72475.1"/>
    <property type="molecule type" value="Genomic_DNA"/>
</dbReference>
<keyword evidence="3" id="KW-1133">Transmembrane helix</keyword>
<evidence type="ECO:0000256" key="3">
    <source>
        <dbReference type="ARBA" id="ARBA00022989"/>
    </source>
</evidence>
<evidence type="ECO:0000313" key="7">
    <source>
        <dbReference type="EMBL" id="RUO72475.1"/>
    </source>
</evidence>
<evidence type="ECO:0000256" key="1">
    <source>
        <dbReference type="ARBA" id="ARBA00004167"/>
    </source>
</evidence>
<keyword evidence="8" id="KW-1185">Reference proteome</keyword>
<dbReference type="InterPro" id="IPR011990">
    <property type="entry name" value="TPR-like_helical_dom_sf"/>
</dbReference>
<dbReference type="SUPFAM" id="SSF48452">
    <property type="entry name" value="TPR-like"/>
    <property type="match status" value="1"/>
</dbReference>